<dbReference type="InterPro" id="IPR029044">
    <property type="entry name" value="Nucleotide-diphossugar_trans"/>
</dbReference>
<dbReference type="AlphaFoldDB" id="A0A410K130"/>
<dbReference type="SUPFAM" id="SSF53448">
    <property type="entry name" value="Nucleotide-diphospho-sugar transferases"/>
    <property type="match status" value="1"/>
</dbReference>
<evidence type="ECO:0000256" key="2">
    <source>
        <dbReference type="ARBA" id="ARBA00012415"/>
    </source>
</evidence>
<reference evidence="9 10" key="1">
    <citation type="submission" date="2019-01" db="EMBL/GenBank/DDBJ databases">
        <title>Geovibrio thiophilus DSM 11263, complete genome.</title>
        <authorList>
            <person name="Spring S."/>
            <person name="Bunk B."/>
            <person name="Sproer C."/>
        </authorList>
    </citation>
    <scope>NUCLEOTIDE SEQUENCE [LARGE SCALE GENOMIC DNA]</scope>
    <source>
        <strain evidence="9 10">DSM 11263</strain>
    </source>
</reference>
<dbReference type="PANTHER" id="PTHR43197">
    <property type="entry name" value="UTP--GLUCOSE-1-PHOSPHATE URIDYLYLTRANSFERASE"/>
    <property type="match status" value="1"/>
</dbReference>
<evidence type="ECO:0000256" key="6">
    <source>
        <dbReference type="ARBA" id="ARBA00048128"/>
    </source>
</evidence>
<dbReference type="Gene3D" id="3.90.550.10">
    <property type="entry name" value="Spore Coat Polysaccharide Biosynthesis Protein SpsA, Chain A"/>
    <property type="match status" value="1"/>
</dbReference>
<proteinExistence type="inferred from homology"/>
<evidence type="ECO:0000256" key="5">
    <source>
        <dbReference type="ARBA" id="ARBA00022695"/>
    </source>
</evidence>
<keyword evidence="10" id="KW-1185">Reference proteome</keyword>
<dbReference type="EMBL" id="CP035108">
    <property type="protein sequence ID" value="QAR34114.1"/>
    <property type="molecule type" value="Genomic_DNA"/>
</dbReference>
<dbReference type="GO" id="GO:0003983">
    <property type="term" value="F:UTP:glucose-1-phosphate uridylyltransferase activity"/>
    <property type="evidence" value="ECO:0007669"/>
    <property type="project" value="UniProtKB-EC"/>
</dbReference>
<dbReference type="Proteomes" id="UP000287502">
    <property type="component" value="Chromosome"/>
</dbReference>
<name>A0A410K130_9BACT</name>
<keyword evidence="5 7" id="KW-0548">Nucleotidyltransferase</keyword>
<accession>A0A410K130</accession>
<evidence type="ECO:0000259" key="8">
    <source>
        <dbReference type="Pfam" id="PF00483"/>
    </source>
</evidence>
<dbReference type="InterPro" id="IPR005771">
    <property type="entry name" value="GalU_uridylyltTrfase_bac/arc"/>
</dbReference>
<feature type="domain" description="Nucleotidyl transferase" evidence="8">
    <location>
        <begin position="11"/>
        <end position="265"/>
    </location>
</feature>
<gene>
    <name evidence="9" type="primary">galU</name>
    <name evidence="9" type="ORF">EP073_12075</name>
</gene>
<keyword evidence="4 7" id="KW-0808">Transferase</keyword>
<evidence type="ECO:0000256" key="3">
    <source>
        <dbReference type="ARBA" id="ARBA00019048"/>
    </source>
</evidence>
<comment type="similarity">
    <text evidence="1 7">Belongs to the UDPGP type 2 family.</text>
</comment>
<evidence type="ECO:0000256" key="7">
    <source>
        <dbReference type="RuleBase" id="RU361259"/>
    </source>
</evidence>
<comment type="catalytic activity">
    <reaction evidence="6 7">
        <text>alpha-D-glucose 1-phosphate + UTP + H(+) = UDP-alpha-D-glucose + diphosphate</text>
        <dbReference type="Rhea" id="RHEA:19889"/>
        <dbReference type="ChEBI" id="CHEBI:15378"/>
        <dbReference type="ChEBI" id="CHEBI:33019"/>
        <dbReference type="ChEBI" id="CHEBI:46398"/>
        <dbReference type="ChEBI" id="CHEBI:58601"/>
        <dbReference type="ChEBI" id="CHEBI:58885"/>
        <dbReference type="EC" id="2.7.7.9"/>
    </reaction>
</comment>
<dbReference type="NCBIfam" id="TIGR01099">
    <property type="entry name" value="galU"/>
    <property type="match status" value="1"/>
</dbReference>
<dbReference type="GO" id="GO:0006011">
    <property type="term" value="P:UDP-alpha-D-glucose metabolic process"/>
    <property type="evidence" value="ECO:0007669"/>
    <property type="project" value="InterPro"/>
</dbReference>
<dbReference type="RefSeq" id="WP_128467419.1">
    <property type="nucleotide sequence ID" value="NZ_CP035108.1"/>
</dbReference>
<evidence type="ECO:0000313" key="9">
    <source>
        <dbReference type="EMBL" id="QAR34114.1"/>
    </source>
</evidence>
<dbReference type="KEGG" id="gtl:EP073_12075"/>
<evidence type="ECO:0000256" key="4">
    <source>
        <dbReference type="ARBA" id="ARBA00022679"/>
    </source>
</evidence>
<dbReference type="Pfam" id="PF00483">
    <property type="entry name" value="NTP_transferase"/>
    <property type="match status" value="1"/>
</dbReference>
<evidence type="ECO:0000313" key="10">
    <source>
        <dbReference type="Proteomes" id="UP000287502"/>
    </source>
</evidence>
<dbReference type="EC" id="2.7.7.9" evidence="2 7"/>
<evidence type="ECO:0000256" key="1">
    <source>
        <dbReference type="ARBA" id="ARBA00006890"/>
    </source>
</evidence>
<dbReference type="OrthoDB" id="9813880at2"/>
<dbReference type="InterPro" id="IPR005835">
    <property type="entry name" value="NTP_transferase_dom"/>
</dbReference>
<protein>
    <recommendedName>
        <fullName evidence="3 7">UTP--glucose-1-phosphate uridylyltransferase</fullName>
        <ecNumber evidence="2 7">2.7.7.9</ecNumber>
    </recommendedName>
    <alternativeName>
        <fullName evidence="7">UDP-glucose pyrophosphorylase</fullName>
    </alternativeName>
</protein>
<dbReference type="CDD" id="cd02541">
    <property type="entry name" value="UGPase_prokaryotic"/>
    <property type="match status" value="1"/>
</dbReference>
<dbReference type="PANTHER" id="PTHR43197:SF1">
    <property type="entry name" value="UTP--GLUCOSE-1-PHOSPHATE URIDYLYLTRANSFERASE"/>
    <property type="match status" value="1"/>
</dbReference>
<sequence length="289" mass="32171">MKVKSAVFPVAGFGTRLLPATKAIPKEMVTLIDKPLIQYGVEEALNGGIERIIFVTGRTKKSMEDHFDRDPNLETALAEAGKEELLKEVRKISDMCDVVYVRQKEPRGLGHAVLCAKDIVGREPFAVILPDDIILARKSVIGEMTREFDKVKAPVISIMQVPIADTHKYGIVKVEQQIDERLYRLGYMVEKPKANPPSDLAIIGRYILTPEIMDELETTAAGAGNEIQLTDAIHAVAEKSGVYGYRFEGQRFDCGNKHGLIEATVHFALSREDTKDAMMNLMSVLCRTR</sequence>
<organism evidence="9 10">
    <name type="scientific">Geovibrio thiophilus</name>
    <dbReference type="NCBI Taxonomy" id="139438"/>
    <lineage>
        <taxon>Bacteria</taxon>
        <taxon>Pseudomonadati</taxon>
        <taxon>Deferribacterota</taxon>
        <taxon>Deferribacteres</taxon>
        <taxon>Deferribacterales</taxon>
        <taxon>Geovibrionaceae</taxon>
        <taxon>Geovibrio</taxon>
    </lineage>
</organism>